<dbReference type="InterPro" id="IPR048287">
    <property type="entry name" value="TSPN-like_N"/>
</dbReference>
<reference evidence="18" key="1">
    <citation type="submission" date="2025-08" db="UniProtKB">
        <authorList>
            <consortium name="Ensembl"/>
        </authorList>
    </citation>
    <scope>IDENTIFICATION</scope>
</reference>
<feature type="domain" description="Fibronectin type-III" evidence="17">
    <location>
        <begin position="757"/>
        <end position="847"/>
    </location>
</feature>
<feature type="compositionally biased region" description="Low complexity" evidence="15">
    <location>
        <begin position="1710"/>
        <end position="1723"/>
    </location>
</feature>
<dbReference type="FunFam" id="2.60.40.10:FF:000018">
    <property type="entry name" value="collagen alpha-1(XII) chain isoform X1"/>
    <property type="match status" value="1"/>
</dbReference>
<evidence type="ECO:0000256" key="11">
    <source>
        <dbReference type="ARBA" id="ARBA00049648"/>
    </source>
</evidence>
<dbReference type="InterPro" id="IPR050525">
    <property type="entry name" value="ECM_Assembly_Org"/>
</dbReference>
<feature type="domain" description="Fibronectin type-III" evidence="17">
    <location>
        <begin position="493"/>
        <end position="582"/>
    </location>
</feature>
<feature type="domain" description="Fibronectin type-III" evidence="17">
    <location>
        <begin position="673"/>
        <end position="755"/>
    </location>
</feature>
<feature type="domain" description="Fibronectin type-III" evidence="17">
    <location>
        <begin position="403"/>
        <end position="492"/>
    </location>
</feature>
<feature type="compositionally biased region" description="Pro residues" evidence="15">
    <location>
        <begin position="1762"/>
        <end position="1773"/>
    </location>
</feature>
<sequence>ERKRLPPRFLASLTKLKRNSQCRTSAKADIVLLVDGSWSIGRINFKTIRNFIARMVGVFDIGPNNVQIALAQYSGDPRTEWHLNAHPTRESLLNAVNSLPYKGGNTMTGMALRFILETNFQPSVGMRPDSRKIGVLITDGKSQDEIIVSSQSLRDSDIELYAVGVKNADENELRSIASDPDEIHMYNVADFRFLQDIVDDLSSNLCNSVKGPDSGSELGPPTDLVTSEVTQYSFRASWVPPEVPVDQFRVTYRMAAGGPTMEVSCSPTRVTTTVLENLTPLTQYVVNVFAVLKGASSEPLKGTETTLPLPPASNLKVYDETSSSMRVSWEAAAGASGYLLLYRSINASEPQEEQEVRVAGGVTNTQLLQLIPNTQYAVTLIALHGEATSQALEGRGVTLPLSPAGELRISDVTHSSMMLNWDAAPGAVHRYMITYKPDGGELKEVEVNGDITTLQLTSLISQTEYDVAVTPVYDEGPAAPMLGTAITDTVPAPKNLQFSEVTQNSFRATWEHGAPDVALFRISWTRKGEKDPKNEILNSDENSYVLENLDPDTEYLVTVTAIYPDESESEDLIGAERTLRPEPPRNLRVFNATVSSLTVKWDAAPGPVKNYKVTYLPVAGGEPQTLQVGGKKTNVILQQLQPDTPYSVTVAAVYPSGASRDIKGEGKTKPLGSVRNLQVDPTMTSLNVRWDPADGAVRLYKVFYVPAAGGREEMEQVPSGTTATVLRNLQPDTLYTVSVVPVYPAREGRRQSEDGKTLRNLQVYNPTPSSLNVRWEAASGRVQQYRVAYAPLSGARAAESVLVPGSITNAYLDNLIPDTPYAITVTALYADAEGASVKGDGKTLPRAGPRKMRVYDATTSSLTVGWDHAEGPVRQYRIAYAPMTGDPITEFTMVPGNRNNAMLPSLLPDTPYNITVEAVYAEGPGGSLNGNGRTIGMLSPRNLRVSDEWYTRFRVSWEPVSAPVQGYRLIYSPQGKDQPVDFFVGDVTSFTLTNLEPGTTYDVKVLAQYNTGVSAPLIGEGTTLYLNITNIETYNVGHDSFCIKWSPHRAATSYRIKLNPVDRNLGQQEVTIPAGLPQYCFDELSPDSLYTATVFVQTPNLEGPGVGAKERTLVKPTPVPTLPPTPTPPPTIPPGWAVCKGAKADVVFVIDGSWSIGEESFTKVVHFVSSIIAAFDVVGPSGMQVSFVQYSDGSKTEFKLNSYADKGVAMAAVHHIRYRGGNTKTGEALKHTYEKAFSVENGMRRNVPKVVVAITDGRSQDEVKKNAAKLQHAGYSVFAIGVADVDFVELQEIGSKPSDRHVFVVDDFDAFDSIKENLITFICETSTSSCPLIYLNGFTSPEPWFRMLEAFNLTEKTYSSVPGVSMEPGSFNSYTAYRLHRNAFLTQPSTRELHPDGLPDTFTIILMFRLLPDSPAETFDLWQVSSKDHKPETGVTVDGSAQTVSFYNKDETGEIQRVTFDHSLVKKIFHGSFHKLHILVSSSSVKLKVDCQEVEEKKTKAAGNVSRDGYQVLGKMAKSIGSKGQSATIFHGSFHKVSRPVPSPTRCCSHQDRDELKCPALPNACTCTSEASGQPGPQGPVGAPGSKGPRGERGEAGAPGPAGPPGNIGPPGPMGLPGPQGPSGMSIPGEAVIGCSVLPQGDFAPQNMMRSIARQVCSQLVSDQMSRVNTMLNQIPNGNYPSSPGPPGPPGPPGRQGPRGEPGAGGRNGFPGSPGQPGQQGERGPAGEKGDRGVPGVGQKGPRGPPGTSPAGESRTGTPGPSGSPGPRGPPGRPGYAGARGPPGPPGYCDSSQCVGIPYNGQGYIGT</sequence>
<evidence type="ECO:0000256" key="9">
    <source>
        <dbReference type="ARBA" id="ARBA00023180"/>
    </source>
</evidence>
<feature type="domain" description="VWFA" evidence="16">
    <location>
        <begin position="1145"/>
        <end position="1318"/>
    </location>
</feature>
<feature type="domain" description="Fibronectin type-III" evidence="17">
    <location>
        <begin position="583"/>
        <end position="671"/>
    </location>
</feature>
<evidence type="ECO:0000259" key="17">
    <source>
        <dbReference type="PROSITE" id="PS50853"/>
    </source>
</evidence>
<dbReference type="InterPro" id="IPR002035">
    <property type="entry name" value="VWF_A"/>
</dbReference>
<feature type="region of interest" description="Disordered" evidence="15">
    <location>
        <begin position="1568"/>
        <end position="1627"/>
    </location>
</feature>
<dbReference type="PANTHER" id="PTHR24020">
    <property type="entry name" value="COLLAGEN ALPHA"/>
    <property type="match status" value="1"/>
</dbReference>
<dbReference type="Pfam" id="PF00092">
    <property type="entry name" value="VWA"/>
    <property type="match status" value="2"/>
</dbReference>
<dbReference type="CDD" id="cd00063">
    <property type="entry name" value="FN3"/>
    <property type="match status" value="9"/>
</dbReference>
<keyword evidence="8" id="KW-1015">Disulfide bond</keyword>
<dbReference type="STRING" id="48699.ENSPLAP00000005113"/>
<evidence type="ECO:0000256" key="14">
    <source>
        <dbReference type="ARBA" id="ARBA00067989"/>
    </source>
</evidence>
<dbReference type="PROSITE" id="PS50234">
    <property type="entry name" value="VWFA"/>
    <property type="match status" value="2"/>
</dbReference>
<dbReference type="InterPro" id="IPR036465">
    <property type="entry name" value="vWFA_dom_sf"/>
</dbReference>
<dbReference type="GO" id="GO:0005615">
    <property type="term" value="C:extracellular space"/>
    <property type="evidence" value="ECO:0007669"/>
    <property type="project" value="TreeGrafter"/>
</dbReference>
<keyword evidence="2" id="KW-0964">Secreted</keyword>
<dbReference type="GO" id="GO:0035987">
    <property type="term" value="P:endodermal cell differentiation"/>
    <property type="evidence" value="ECO:0007669"/>
    <property type="project" value="TreeGrafter"/>
</dbReference>
<dbReference type="GO" id="GO:0005581">
    <property type="term" value="C:collagen trimer"/>
    <property type="evidence" value="ECO:0007669"/>
    <property type="project" value="UniProtKB-KW"/>
</dbReference>
<evidence type="ECO:0000256" key="8">
    <source>
        <dbReference type="ARBA" id="ARBA00023157"/>
    </source>
</evidence>
<dbReference type="SUPFAM" id="SSF49265">
    <property type="entry name" value="Fibronectin type III"/>
    <property type="match status" value="6"/>
</dbReference>
<feature type="domain" description="Fibronectin type-III" evidence="17">
    <location>
        <begin position="848"/>
        <end position="938"/>
    </location>
</feature>
<evidence type="ECO:0000256" key="7">
    <source>
        <dbReference type="ARBA" id="ARBA00023119"/>
    </source>
</evidence>
<dbReference type="InterPro" id="IPR008160">
    <property type="entry name" value="Collagen"/>
</dbReference>
<dbReference type="Pfam" id="PF00041">
    <property type="entry name" value="fn3"/>
    <property type="match status" value="9"/>
</dbReference>
<protein>
    <recommendedName>
        <fullName evidence="14">Collagen alpha-1(XII) chain</fullName>
    </recommendedName>
</protein>
<feature type="compositionally biased region" description="Pro residues" evidence="15">
    <location>
        <begin position="1683"/>
        <end position="1695"/>
    </location>
</feature>
<evidence type="ECO:0000313" key="19">
    <source>
        <dbReference type="Proteomes" id="UP000261500"/>
    </source>
</evidence>
<accession>A0A3B3TWY7</accession>
<evidence type="ECO:0000256" key="10">
    <source>
        <dbReference type="ARBA" id="ARBA00023278"/>
    </source>
</evidence>
<dbReference type="Gene3D" id="2.60.40.10">
    <property type="entry name" value="Immunoglobulins"/>
    <property type="match status" value="10"/>
</dbReference>
<dbReference type="FunFam" id="2.60.40.10:FF:000480">
    <property type="entry name" value="Collagen, type XII, alpha 1"/>
    <property type="match status" value="1"/>
</dbReference>
<dbReference type="SUPFAM" id="SSF53300">
    <property type="entry name" value="vWA-like"/>
    <property type="match status" value="2"/>
</dbReference>
<keyword evidence="7" id="KW-0176">Collagen</keyword>
<dbReference type="FunFam" id="2.60.40.10:FF:000121">
    <property type="entry name" value="Collagen type XII alpha 1 chain"/>
    <property type="match status" value="4"/>
</dbReference>
<evidence type="ECO:0000256" key="1">
    <source>
        <dbReference type="ARBA" id="ARBA00004498"/>
    </source>
</evidence>
<dbReference type="Gene3D" id="3.40.50.410">
    <property type="entry name" value="von Willebrand factor, type A domain"/>
    <property type="match status" value="2"/>
</dbReference>
<proteinExistence type="inferred from homology"/>
<dbReference type="SMART" id="SM00060">
    <property type="entry name" value="FN3"/>
    <property type="match status" value="10"/>
</dbReference>
<dbReference type="PROSITE" id="PS50853">
    <property type="entry name" value="FN3"/>
    <property type="match status" value="10"/>
</dbReference>
<feature type="region of interest" description="Disordered" evidence="15">
    <location>
        <begin position="1672"/>
        <end position="1791"/>
    </location>
</feature>
<keyword evidence="10" id="KW-0379">Hydroxylation</keyword>
<keyword evidence="19" id="KW-1185">Reference proteome</keyword>
<evidence type="ECO:0000256" key="5">
    <source>
        <dbReference type="ARBA" id="ARBA00022737"/>
    </source>
</evidence>
<dbReference type="SMART" id="SM00327">
    <property type="entry name" value="VWA"/>
    <property type="match status" value="2"/>
</dbReference>
<comment type="function">
    <text evidence="12">Type XII collagen interacts with type I collagen-containing fibrils, the COL1 domain could be associated with the surface of the fibrils, and the COL2 and NC3 domains may be localized in the perifibrillar matrix.</text>
</comment>
<dbReference type="PANTHER" id="PTHR24020:SF85">
    <property type="entry name" value="COLLAGEN ALPHA-1(XII) CHAIN ISOFORM X1"/>
    <property type="match status" value="1"/>
</dbReference>
<dbReference type="Proteomes" id="UP000261500">
    <property type="component" value="Unplaced"/>
</dbReference>
<dbReference type="InterPro" id="IPR003961">
    <property type="entry name" value="FN3_dom"/>
</dbReference>
<comment type="similarity">
    <text evidence="11">Belongs to the fibril-associated collagens with interrupted helices (FACIT) family.</text>
</comment>
<dbReference type="Ensembl" id="ENSPLAT00000008496.1">
    <property type="protein sequence ID" value="ENSPLAP00000005113.1"/>
    <property type="gene ID" value="ENSPLAG00000007029.1"/>
</dbReference>
<dbReference type="PRINTS" id="PR00453">
    <property type="entry name" value="VWFADOMAIN"/>
</dbReference>
<evidence type="ECO:0000256" key="6">
    <source>
        <dbReference type="ARBA" id="ARBA00022889"/>
    </source>
</evidence>
<dbReference type="FunFam" id="2.60.40.10:FF:000489">
    <property type="entry name" value="collagen alpha-1(XII) chain isoform X1"/>
    <property type="match status" value="1"/>
</dbReference>
<dbReference type="CDD" id="cd01482">
    <property type="entry name" value="vWA_collagen_alphaI-XII-like"/>
    <property type="match status" value="1"/>
</dbReference>
<evidence type="ECO:0000256" key="4">
    <source>
        <dbReference type="ARBA" id="ARBA00022729"/>
    </source>
</evidence>
<keyword evidence="5" id="KW-0677">Repeat</keyword>
<dbReference type="InterPro" id="IPR013320">
    <property type="entry name" value="ConA-like_dom_sf"/>
</dbReference>
<feature type="compositionally biased region" description="Gly residues" evidence="15">
    <location>
        <begin position="1700"/>
        <end position="1709"/>
    </location>
</feature>
<dbReference type="Gene3D" id="2.60.120.200">
    <property type="match status" value="1"/>
</dbReference>
<feature type="compositionally biased region" description="Pro residues" evidence="15">
    <location>
        <begin position="1601"/>
        <end position="1620"/>
    </location>
</feature>
<evidence type="ECO:0000256" key="3">
    <source>
        <dbReference type="ARBA" id="ARBA00022530"/>
    </source>
</evidence>
<dbReference type="GeneTree" id="ENSGT00940000154923"/>
<keyword evidence="6" id="KW-0130">Cell adhesion</keyword>
<dbReference type="FunFam" id="2.60.40.10:FF:000234">
    <property type="entry name" value="Collagen, type XII, alpha 1"/>
    <property type="match status" value="3"/>
</dbReference>
<feature type="domain" description="Fibronectin type-III" evidence="17">
    <location>
        <begin position="939"/>
        <end position="1027"/>
    </location>
</feature>
<evidence type="ECO:0000256" key="12">
    <source>
        <dbReference type="ARBA" id="ARBA00053577"/>
    </source>
</evidence>
<evidence type="ECO:0000256" key="2">
    <source>
        <dbReference type="ARBA" id="ARBA00022525"/>
    </source>
</evidence>
<feature type="domain" description="VWFA" evidence="16">
    <location>
        <begin position="29"/>
        <end position="201"/>
    </location>
</feature>
<dbReference type="SMART" id="SM00210">
    <property type="entry name" value="TSPN"/>
    <property type="match status" value="1"/>
</dbReference>
<keyword evidence="9" id="KW-0325">Glycoprotein</keyword>
<keyword evidence="3" id="KW-0272">Extracellular matrix</keyword>
<feature type="compositionally biased region" description="Low complexity" evidence="15">
    <location>
        <begin position="1571"/>
        <end position="1586"/>
    </location>
</feature>
<dbReference type="Pfam" id="PF01391">
    <property type="entry name" value="Collagen"/>
    <property type="match status" value="2"/>
</dbReference>
<evidence type="ECO:0000313" key="18">
    <source>
        <dbReference type="Ensembl" id="ENSPLAP00000005113.1"/>
    </source>
</evidence>
<dbReference type="GO" id="GO:0007155">
    <property type="term" value="P:cell adhesion"/>
    <property type="evidence" value="ECO:0007669"/>
    <property type="project" value="UniProtKB-KW"/>
</dbReference>
<reference evidence="18" key="2">
    <citation type="submission" date="2025-09" db="UniProtKB">
        <authorList>
            <consortium name="Ensembl"/>
        </authorList>
    </citation>
    <scope>IDENTIFICATION</scope>
</reference>
<comment type="subcellular location">
    <subcellularLocation>
        <location evidence="1">Secreted</location>
        <location evidence="1">Extracellular space</location>
        <location evidence="1">Extracellular matrix</location>
    </subcellularLocation>
</comment>
<evidence type="ECO:0000256" key="15">
    <source>
        <dbReference type="SAM" id="MobiDB-lite"/>
    </source>
</evidence>
<evidence type="ECO:0000256" key="13">
    <source>
        <dbReference type="ARBA" id="ARBA00064391"/>
    </source>
</evidence>
<comment type="subunit">
    <text evidence="13">Trimer of identical chains each containing 190 kDa of non-triple-helical sequences.</text>
</comment>
<feature type="domain" description="Fibronectin type-III" evidence="17">
    <location>
        <begin position="220"/>
        <end position="310"/>
    </location>
</feature>
<name>A0A3B3TWY7_9TELE</name>
<organism evidence="18 19">
    <name type="scientific">Poecilia latipinna</name>
    <name type="common">sailfin molly</name>
    <dbReference type="NCBI Taxonomy" id="48699"/>
    <lineage>
        <taxon>Eukaryota</taxon>
        <taxon>Metazoa</taxon>
        <taxon>Chordata</taxon>
        <taxon>Craniata</taxon>
        <taxon>Vertebrata</taxon>
        <taxon>Euteleostomi</taxon>
        <taxon>Actinopterygii</taxon>
        <taxon>Neopterygii</taxon>
        <taxon>Teleostei</taxon>
        <taxon>Neoteleostei</taxon>
        <taxon>Acanthomorphata</taxon>
        <taxon>Ovalentaria</taxon>
        <taxon>Atherinomorphae</taxon>
        <taxon>Cyprinodontiformes</taxon>
        <taxon>Poeciliidae</taxon>
        <taxon>Poeciliinae</taxon>
        <taxon>Poecilia</taxon>
    </lineage>
</organism>
<feature type="domain" description="Fibronectin type-III" evidence="17">
    <location>
        <begin position="1029"/>
        <end position="1117"/>
    </location>
</feature>
<evidence type="ECO:0000259" key="16">
    <source>
        <dbReference type="PROSITE" id="PS50234"/>
    </source>
</evidence>
<dbReference type="FunFam" id="3.40.50.410:FF:000001">
    <property type="entry name" value="Collagen, type XII, alpha 1"/>
    <property type="match status" value="2"/>
</dbReference>
<dbReference type="InterPro" id="IPR036116">
    <property type="entry name" value="FN3_sf"/>
</dbReference>
<feature type="domain" description="Fibronectin type-III" evidence="17">
    <location>
        <begin position="311"/>
        <end position="402"/>
    </location>
</feature>
<dbReference type="InterPro" id="IPR013783">
    <property type="entry name" value="Ig-like_fold"/>
</dbReference>
<dbReference type="SUPFAM" id="SSF49899">
    <property type="entry name" value="Concanavalin A-like lectins/glucanases"/>
    <property type="match status" value="1"/>
</dbReference>
<keyword evidence="4" id="KW-0732">Signal</keyword>